<comment type="similarity">
    <text evidence="1">Belongs to the ABC transporter superfamily.</text>
</comment>
<dbReference type="STRING" id="796943.HMPREF9625_00696"/>
<protein>
    <recommendedName>
        <fullName evidence="5">ABC transporter domain-containing protein</fullName>
    </recommendedName>
</protein>
<dbReference type="InterPro" id="IPR003593">
    <property type="entry name" value="AAA+_ATPase"/>
</dbReference>
<dbReference type="Pfam" id="PF00005">
    <property type="entry name" value="ABC_tran"/>
    <property type="match status" value="1"/>
</dbReference>
<keyword evidence="3" id="KW-0547">Nucleotide-binding</keyword>
<dbReference type="Gene3D" id="3.40.50.300">
    <property type="entry name" value="P-loop containing nucleotide triphosphate hydrolases"/>
    <property type="match status" value="1"/>
</dbReference>
<dbReference type="EMBL" id="AFZC02000003">
    <property type="protein sequence ID" value="EHL11866.1"/>
    <property type="molecule type" value="Genomic_DNA"/>
</dbReference>
<reference evidence="6" key="2">
    <citation type="submission" date="2013-03" db="EMBL/GenBank/DDBJ databases">
        <title>The Genome Sequence of Oribacterium sp. ACB1.</title>
        <authorList>
            <consortium name="The Broad Institute Genomics Platform"/>
            <consortium name="The Broad Institute Genome Sequencing Center for Infectious Disease"/>
            <person name="Earl A."/>
            <person name="Ward D."/>
            <person name="Feldgarden M."/>
            <person name="Gevers D."/>
            <person name="Sizova M."/>
            <person name="Hazen A."/>
            <person name="Epstein S."/>
            <person name="Walker B."/>
            <person name="Young S."/>
            <person name="Zeng Q."/>
            <person name="Gargeya S."/>
            <person name="Fitzgerald M."/>
            <person name="Haas B."/>
            <person name="Abouelleil A."/>
            <person name="Allen A.W."/>
            <person name="Alvarado L."/>
            <person name="Arachchi H.M."/>
            <person name="Berlin A.M."/>
            <person name="Chapman S.B."/>
            <person name="Gainer-Dewar J."/>
            <person name="Goldberg J."/>
            <person name="Griggs A."/>
            <person name="Gujja S."/>
            <person name="Hansen M."/>
            <person name="Howarth C."/>
            <person name="Imamovic A."/>
            <person name="Ireland A."/>
            <person name="Larimer J."/>
            <person name="McCowan C."/>
            <person name="Murphy C."/>
            <person name="Pearson M."/>
            <person name="Poon T.W."/>
            <person name="Priest M."/>
            <person name="Roberts A."/>
            <person name="Saif S."/>
            <person name="Shea T."/>
            <person name="Sisk P."/>
            <person name="Sykes S."/>
            <person name="Wortman J."/>
            <person name="Nusbaum C."/>
            <person name="Birren B."/>
        </authorList>
    </citation>
    <scope>NUCLEOTIDE SEQUENCE [LARGE SCALE GENOMIC DNA]</scope>
    <source>
        <strain evidence="6">ACB1</strain>
    </source>
</reference>
<dbReference type="SUPFAM" id="SSF52540">
    <property type="entry name" value="P-loop containing nucleoside triphosphate hydrolases"/>
    <property type="match status" value="1"/>
</dbReference>
<feature type="domain" description="ABC transporter" evidence="5">
    <location>
        <begin position="4"/>
        <end position="234"/>
    </location>
</feature>
<dbReference type="AlphaFoldDB" id="G9WMW3"/>
<dbReference type="SMART" id="SM00382">
    <property type="entry name" value="AAA"/>
    <property type="match status" value="1"/>
</dbReference>
<dbReference type="PROSITE" id="PS50893">
    <property type="entry name" value="ABC_TRANSPORTER_2"/>
    <property type="match status" value="1"/>
</dbReference>
<evidence type="ECO:0000259" key="5">
    <source>
        <dbReference type="PROSITE" id="PS50893"/>
    </source>
</evidence>
<evidence type="ECO:0000313" key="7">
    <source>
        <dbReference type="Proteomes" id="UP000018461"/>
    </source>
</evidence>
<evidence type="ECO:0000313" key="6">
    <source>
        <dbReference type="EMBL" id="EHL11866.1"/>
    </source>
</evidence>
<dbReference type="InterPro" id="IPR017871">
    <property type="entry name" value="ABC_transporter-like_CS"/>
</dbReference>
<dbReference type="RefSeq" id="WP_009534557.1">
    <property type="nucleotide sequence ID" value="NZ_KE148312.1"/>
</dbReference>
<name>G9WMW3_9FIRM</name>
<sequence>MSYISLNNVGFSYEGKTVLSDIHFSVEKGDYLCIVGENGAGKSTLLKGLLGLKKASEGSIVFGDGLKANEIGYLPQQTESQKDFPASCYEVVESGRLNKLSFFPFYRKEDKKRVEDAMEYLKVTDLKKSCFRDLSGGQRQRVLLARALCASEKLLVVDEPVAGLDPLAQKELYEMLDKLNKEKGMTIIMVSHDVKEVVQRAKTILHLDRTQRFFGSAEDYLSSKWGKLLVKEEENA</sequence>
<dbReference type="GO" id="GO:0016887">
    <property type="term" value="F:ATP hydrolysis activity"/>
    <property type="evidence" value="ECO:0007669"/>
    <property type="project" value="InterPro"/>
</dbReference>
<reference evidence="6" key="1">
    <citation type="submission" date="2011-08" db="EMBL/GenBank/DDBJ databases">
        <authorList>
            <consortium name="The Broad Institute Genome Sequencing Platform"/>
            <person name="Earl A."/>
            <person name="Ward D."/>
            <person name="Feldgarden M."/>
            <person name="Gevers D."/>
            <person name="Sizova M."/>
            <person name="Hazen A."/>
            <person name="Epstein S."/>
            <person name="Young S.K."/>
            <person name="Zeng Q."/>
            <person name="Gargeya S."/>
            <person name="Fitzgerald M."/>
            <person name="Haas B."/>
            <person name="Abouelleil A."/>
            <person name="Alvarado L."/>
            <person name="Arachchi H.M."/>
            <person name="Berlin A."/>
            <person name="Brown A."/>
            <person name="Chapman S.B."/>
            <person name="Chen Z."/>
            <person name="Dunbar C."/>
            <person name="Freedman E."/>
            <person name="Gearin G."/>
            <person name="Gellesch M."/>
            <person name="Goldberg J."/>
            <person name="Griggs A."/>
            <person name="Gujja S."/>
            <person name="Heiman D."/>
            <person name="Howarth C."/>
            <person name="Larson L."/>
            <person name="Lui A."/>
            <person name="MacDonald P.J.P."/>
            <person name="Montmayeur A."/>
            <person name="Murphy C."/>
            <person name="Neiman D."/>
            <person name="Pearson M."/>
            <person name="Priest M."/>
            <person name="Roberts A."/>
            <person name="Saif S."/>
            <person name="Shea T."/>
            <person name="Shenoy N."/>
            <person name="Sisk P."/>
            <person name="Stolte C."/>
            <person name="Sykes S."/>
            <person name="Wortman J."/>
            <person name="Nusbaum C."/>
            <person name="Birren B."/>
        </authorList>
    </citation>
    <scope>NUCLEOTIDE SEQUENCE</scope>
    <source>
        <strain evidence="6">ACB1</strain>
    </source>
</reference>
<comment type="caution">
    <text evidence="6">The sequence shown here is derived from an EMBL/GenBank/DDBJ whole genome shotgun (WGS) entry which is preliminary data.</text>
</comment>
<evidence type="ECO:0000256" key="2">
    <source>
        <dbReference type="ARBA" id="ARBA00022448"/>
    </source>
</evidence>
<dbReference type="GO" id="GO:0005524">
    <property type="term" value="F:ATP binding"/>
    <property type="evidence" value="ECO:0007669"/>
    <property type="project" value="UniProtKB-KW"/>
</dbReference>
<evidence type="ECO:0000256" key="4">
    <source>
        <dbReference type="ARBA" id="ARBA00022840"/>
    </source>
</evidence>
<gene>
    <name evidence="6" type="ORF">HMPREF9625_00696</name>
</gene>
<dbReference type="PANTHER" id="PTHR42734">
    <property type="entry name" value="METAL TRANSPORT SYSTEM ATP-BINDING PROTEIN TM_0124-RELATED"/>
    <property type="match status" value="1"/>
</dbReference>
<proteinExistence type="inferred from homology"/>
<accession>G9WMW3</accession>
<dbReference type="InterPro" id="IPR003439">
    <property type="entry name" value="ABC_transporter-like_ATP-bd"/>
</dbReference>
<dbReference type="Proteomes" id="UP000018461">
    <property type="component" value="Unassembled WGS sequence"/>
</dbReference>
<keyword evidence="7" id="KW-1185">Reference proteome</keyword>
<evidence type="ECO:0000256" key="1">
    <source>
        <dbReference type="ARBA" id="ARBA00005417"/>
    </source>
</evidence>
<dbReference type="InterPro" id="IPR050153">
    <property type="entry name" value="Metal_Ion_Import_ABC"/>
</dbReference>
<dbReference type="HOGENOM" id="CLU_000604_1_11_9"/>
<evidence type="ECO:0000256" key="3">
    <source>
        <dbReference type="ARBA" id="ARBA00022741"/>
    </source>
</evidence>
<organism evidence="6 7">
    <name type="scientific">Oribacterium parvum ACB1</name>
    <dbReference type="NCBI Taxonomy" id="796943"/>
    <lineage>
        <taxon>Bacteria</taxon>
        <taxon>Bacillati</taxon>
        <taxon>Bacillota</taxon>
        <taxon>Clostridia</taxon>
        <taxon>Lachnospirales</taxon>
        <taxon>Lachnospiraceae</taxon>
        <taxon>Oribacterium</taxon>
    </lineage>
</organism>
<keyword evidence="4" id="KW-0067">ATP-binding</keyword>
<dbReference type="PATRIC" id="fig|796943.3.peg.1095"/>
<dbReference type="PANTHER" id="PTHR42734:SF17">
    <property type="entry name" value="METAL TRANSPORT SYSTEM ATP-BINDING PROTEIN TM_0124-RELATED"/>
    <property type="match status" value="1"/>
</dbReference>
<keyword evidence="2" id="KW-0813">Transport</keyword>
<dbReference type="InterPro" id="IPR027417">
    <property type="entry name" value="P-loop_NTPase"/>
</dbReference>
<dbReference type="FunFam" id="3.40.50.300:FF:000134">
    <property type="entry name" value="Iron-enterobactin ABC transporter ATP-binding protein"/>
    <property type="match status" value="1"/>
</dbReference>
<dbReference type="PROSITE" id="PS00211">
    <property type="entry name" value="ABC_TRANSPORTER_1"/>
    <property type="match status" value="1"/>
</dbReference>